<evidence type="ECO:0008006" key="2">
    <source>
        <dbReference type="Google" id="ProtNLM"/>
    </source>
</evidence>
<dbReference type="EMBL" id="GGMS01006277">
    <property type="protein sequence ID" value="MBY75480.1"/>
    <property type="molecule type" value="Transcribed_RNA"/>
</dbReference>
<dbReference type="AlphaFoldDB" id="A0A2S2QD90"/>
<evidence type="ECO:0000313" key="1">
    <source>
        <dbReference type="EMBL" id="MBY75480.1"/>
    </source>
</evidence>
<sequence>MVLLNGEKVKRNYFVYSESTGSVFCAPCKLFSSTSVFSKVGFSDWRKELPHIGILTRKTNVLTMKDRGKVAQRIDSTLISQIEGENNYWKNFLRRVSKTDKFGCNQIGNFLMSLELIALFDPFLATHIEKFGNKGKA</sequence>
<organism evidence="1">
    <name type="scientific">Sipha flava</name>
    <name type="common">yellow sugarcane aphid</name>
    <dbReference type="NCBI Taxonomy" id="143950"/>
    <lineage>
        <taxon>Eukaryota</taxon>
        <taxon>Metazoa</taxon>
        <taxon>Ecdysozoa</taxon>
        <taxon>Arthropoda</taxon>
        <taxon>Hexapoda</taxon>
        <taxon>Insecta</taxon>
        <taxon>Pterygota</taxon>
        <taxon>Neoptera</taxon>
        <taxon>Paraneoptera</taxon>
        <taxon>Hemiptera</taxon>
        <taxon>Sternorrhyncha</taxon>
        <taxon>Aphidomorpha</taxon>
        <taxon>Aphidoidea</taxon>
        <taxon>Aphididae</taxon>
        <taxon>Sipha</taxon>
    </lineage>
</organism>
<proteinExistence type="predicted"/>
<protein>
    <recommendedName>
        <fullName evidence="2">Zinc finger MYM-type protein 5</fullName>
    </recommendedName>
</protein>
<gene>
    <name evidence="1" type="ORF">g.93552</name>
</gene>
<name>A0A2S2QD90_9HEMI</name>
<accession>A0A2S2QD90</accession>
<dbReference type="OrthoDB" id="6771182at2759"/>
<reference evidence="1" key="1">
    <citation type="submission" date="2018-04" db="EMBL/GenBank/DDBJ databases">
        <title>Transcriptome assembly of Sipha flava.</title>
        <authorList>
            <person name="Scully E.D."/>
            <person name="Geib S.M."/>
            <person name="Palmer N.A."/>
            <person name="Koch K."/>
            <person name="Bradshaw J."/>
            <person name="Heng-Moss T."/>
            <person name="Sarath G."/>
        </authorList>
    </citation>
    <scope>NUCLEOTIDE SEQUENCE</scope>
</reference>